<dbReference type="Proteomes" id="UP001501510">
    <property type="component" value="Unassembled WGS sequence"/>
</dbReference>
<protein>
    <submittedName>
        <fullName evidence="10">FtsQ-type POTRA domain-containing protein</fullName>
    </submittedName>
</protein>
<keyword evidence="2" id="KW-1003">Cell membrane</keyword>
<dbReference type="PROSITE" id="PS51779">
    <property type="entry name" value="POTRA"/>
    <property type="match status" value="1"/>
</dbReference>
<dbReference type="PANTHER" id="PTHR37820">
    <property type="entry name" value="CELL DIVISION PROTEIN DIVIB"/>
    <property type="match status" value="1"/>
</dbReference>
<dbReference type="RefSeq" id="WP_343762398.1">
    <property type="nucleotide sequence ID" value="NZ_BAAACG010000010.1"/>
</dbReference>
<evidence type="ECO:0000256" key="2">
    <source>
        <dbReference type="ARBA" id="ARBA00022475"/>
    </source>
</evidence>
<proteinExistence type="predicted"/>
<dbReference type="Pfam" id="PF08478">
    <property type="entry name" value="POTRA_1"/>
    <property type="match status" value="1"/>
</dbReference>
<comment type="subcellular location">
    <subcellularLocation>
        <location evidence="1">Membrane</location>
    </subcellularLocation>
</comment>
<dbReference type="EMBL" id="BAAACG010000010">
    <property type="protein sequence ID" value="GAA0743762.1"/>
    <property type="molecule type" value="Genomic_DNA"/>
</dbReference>
<evidence type="ECO:0000256" key="6">
    <source>
        <dbReference type="ARBA" id="ARBA00023136"/>
    </source>
</evidence>
<evidence type="ECO:0000259" key="9">
    <source>
        <dbReference type="PROSITE" id="PS51779"/>
    </source>
</evidence>
<dbReference type="InterPro" id="IPR050487">
    <property type="entry name" value="FtsQ_DivIB"/>
</dbReference>
<evidence type="ECO:0000313" key="11">
    <source>
        <dbReference type="Proteomes" id="UP001501510"/>
    </source>
</evidence>
<reference evidence="11" key="1">
    <citation type="journal article" date="2019" name="Int. J. Syst. Evol. Microbiol.">
        <title>The Global Catalogue of Microorganisms (GCM) 10K type strain sequencing project: providing services to taxonomists for standard genome sequencing and annotation.</title>
        <authorList>
            <consortium name="The Broad Institute Genomics Platform"/>
            <consortium name="The Broad Institute Genome Sequencing Center for Infectious Disease"/>
            <person name="Wu L."/>
            <person name="Ma J."/>
        </authorList>
    </citation>
    <scope>NUCLEOTIDE SEQUENCE [LARGE SCALE GENOMIC DNA]</scope>
    <source>
        <strain evidence="11">JCM 1407</strain>
    </source>
</reference>
<evidence type="ECO:0000256" key="8">
    <source>
        <dbReference type="SAM" id="Phobius"/>
    </source>
</evidence>
<evidence type="ECO:0000256" key="3">
    <source>
        <dbReference type="ARBA" id="ARBA00022618"/>
    </source>
</evidence>
<evidence type="ECO:0000256" key="5">
    <source>
        <dbReference type="ARBA" id="ARBA00022989"/>
    </source>
</evidence>
<sequence length="256" mass="29574">MNNNLLSTDEFIKRKKRKKTIKKTLLLFVFLVSIFVILCLKLPYFNISKISVEGNNNISKENILDLSKFEKGTNIFYTNTNIAKENILSNAYIESVTIKKTLPDKIKIFVKEREALFYNMVGKKYYIISKNSCLLEKRDNIKNMNLIKVDGFNVDKSKIGKKLNCDDERKLGVLTEIGELLINNNSNVKFTYLDLKNILDIKIYANNVLVKIGVSDNIKDKLNKAINILKRKELQKSQKAYIDVSFDGNPVFRVEK</sequence>
<keyword evidence="7" id="KW-0131">Cell cycle</keyword>
<dbReference type="InterPro" id="IPR034746">
    <property type="entry name" value="POTRA"/>
</dbReference>
<keyword evidence="4 8" id="KW-0812">Transmembrane</keyword>
<accession>A0ABP3UZE3</accession>
<evidence type="ECO:0000313" key="10">
    <source>
        <dbReference type="EMBL" id="GAA0743762.1"/>
    </source>
</evidence>
<keyword evidence="11" id="KW-1185">Reference proteome</keyword>
<gene>
    <name evidence="10" type="ORF">GCM10008906_27900</name>
</gene>
<dbReference type="InterPro" id="IPR013685">
    <property type="entry name" value="POTRA_FtsQ_type"/>
</dbReference>
<keyword evidence="3" id="KW-0132">Cell division</keyword>
<evidence type="ECO:0000256" key="4">
    <source>
        <dbReference type="ARBA" id="ARBA00022692"/>
    </source>
</evidence>
<dbReference type="PANTHER" id="PTHR37820:SF1">
    <property type="entry name" value="CELL DIVISION PROTEIN FTSQ"/>
    <property type="match status" value="1"/>
</dbReference>
<name>A0ABP3UZE3_9CLOT</name>
<feature type="transmembrane region" description="Helical" evidence="8">
    <location>
        <begin position="24"/>
        <end position="45"/>
    </location>
</feature>
<keyword evidence="6 8" id="KW-0472">Membrane</keyword>
<keyword evidence="5 8" id="KW-1133">Transmembrane helix</keyword>
<feature type="domain" description="POTRA" evidence="9">
    <location>
        <begin position="45"/>
        <end position="113"/>
    </location>
</feature>
<dbReference type="Gene3D" id="3.10.20.310">
    <property type="entry name" value="membrane protein fhac"/>
    <property type="match status" value="1"/>
</dbReference>
<evidence type="ECO:0000256" key="1">
    <source>
        <dbReference type="ARBA" id="ARBA00004370"/>
    </source>
</evidence>
<comment type="caution">
    <text evidence="10">The sequence shown here is derived from an EMBL/GenBank/DDBJ whole genome shotgun (WGS) entry which is preliminary data.</text>
</comment>
<organism evidence="10 11">
    <name type="scientific">Clostridium oceanicum</name>
    <dbReference type="NCBI Taxonomy" id="1543"/>
    <lineage>
        <taxon>Bacteria</taxon>
        <taxon>Bacillati</taxon>
        <taxon>Bacillota</taxon>
        <taxon>Clostridia</taxon>
        <taxon>Eubacteriales</taxon>
        <taxon>Clostridiaceae</taxon>
        <taxon>Clostridium</taxon>
    </lineage>
</organism>
<evidence type="ECO:0000256" key="7">
    <source>
        <dbReference type="ARBA" id="ARBA00023306"/>
    </source>
</evidence>